<keyword evidence="5" id="KW-1185">Reference proteome</keyword>
<dbReference type="Proteomes" id="UP000504612">
    <property type="component" value="Unplaced"/>
</dbReference>
<comment type="similarity">
    <text evidence="1">Belongs to the phospholipase D family.</text>
</comment>
<keyword evidence="3" id="KW-0812">Transmembrane</keyword>
<dbReference type="InterPro" id="IPR032803">
    <property type="entry name" value="PLDc_3"/>
</dbReference>
<dbReference type="SUPFAM" id="SSF56024">
    <property type="entry name" value="Phospholipase D/nuclease"/>
    <property type="match status" value="2"/>
</dbReference>
<dbReference type="AlphaFoldDB" id="A0A6J1VPS6"/>
<feature type="compositionally biased region" description="Polar residues" evidence="2">
    <location>
        <begin position="30"/>
        <end position="40"/>
    </location>
</feature>
<feature type="domain" description="PLD phosphodiesterase" evidence="4">
    <location>
        <begin position="595"/>
        <end position="621"/>
    </location>
</feature>
<evidence type="ECO:0000259" key="4">
    <source>
        <dbReference type="PROSITE" id="PS50035"/>
    </source>
</evidence>
<dbReference type="InterPro" id="IPR001736">
    <property type="entry name" value="PLipase_D/transphosphatidylase"/>
</dbReference>
<dbReference type="RefSeq" id="XP_026545107.1">
    <property type="nucleotide sequence ID" value="XM_026689322.1"/>
</dbReference>
<gene>
    <name evidence="6" type="primary">LOC113426890</name>
</gene>
<dbReference type="InterPro" id="IPR050874">
    <property type="entry name" value="Diverse_PLD-related"/>
</dbReference>
<dbReference type="KEGG" id="nss:113426890"/>
<keyword evidence="3" id="KW-0472">Membrane</keyword>
<name>A0A6J1VPS6_9SAUR</name>
<dbReference type="Gene3D" id="3.30.870.10">
    <property type="entry name" value="Endonuclease Chain A"/>
    <property type="match status" value="2"/>
</dbReference>
<dbReference type="PANTHER" id="PTHR10185:SF26">
    <property type="entry name" value="PHOSPHOLIPASE D FAMILY, MEMBER 7"/>
    <property type="match status" value="1"/>
</dbReference>
<feature type="compositionally biased region" description="Basic and acidic residues" evidence="2">
    <location>
        <begin position="41"/>
        <end position="67"/>
    </location>
</feature>
<dbReference type="GeneID" id="113426890"/>
<feature type="region of interest" description="Disordered" evidence="2">
    <location>
        <begin position="30"/>
        <end position="77"/>
    </location>
</feature>
<proteinExistence type="inferred from homology"/>
<feature type="domain" description="PLD phosphodiesterase" evidence="4">
    <location>
        <begin position="382"/>
        <end position="409"/>
    </location>
</feature>
<dbReference type="SMART" id="SM00155">
    <property type="entry name" value="PLDc"/>
    <property type="match status" value="2"/>
</dbReference>
<evidence type="ECO:0000256" key="2">
    <source>
        <dbReference type="SAM" id="MobiDB-lite"/>
    </source>
</evidence>
<evidence type="ECO:0000313" key="5">
    <source>
        <dbReference type="Proteomes" id="UP000504612"/>
    </source>
</evidence>
<dbReference type="Pfam" id="PF13918">
    <property type="entry name" value="PLDc_3"/>
    <property type="match status" value="1"/>
</dbReference>
<evidence type="ECO:0000313" key="6">
    <source>
        <dbReference type="RefSeq" id="XP_026545107.1"/>
    </source>
</evidence>
<evidence type="ECO:0000256" key="1">
    <source>
        <dbReference type="ARBA" id="ARBA00008664"/>
    </source>
</evidence>
<feature type="transmembrane region" description="Helical" evidence="3">
    <location>
        <begin position="215"/>
        <end position="235"/>
    </location>
</feature>
<protein>
    <submittedName>
        <fullName evidence="6">Phospholipase D3-like</fullName>
    </submittedName>
</protein>
<evidence type="ECO:0000256" key="3">
    <source>
        <dbReference type="SAM" id="Phobius"/>
    </source>
</evidence>
<dbReference type="GO" id="GO:0003824">
    <property type="term" value="F:catalytic activity"/>
    <property type="evidence" value="ECO:0007669"/>
    <property type="project" value="InterPro"/>
</dbReference>
<organism evidence="5 6">
    <name type="scientific">Notechis scutatus</name>
    <name type="common">mainland tiger snake</name>
    <dbReference type="NCBI Taxonomy" id="8663"/>
    <lineage>
        <taxon>Eukaryota</taxon>
        <taxon>Metazoa</taxon>
        <taxon>Chordata</taxon>
        <taxon>Craniata</taxon>
        <taxon>Vertebrata</taxon>
        <taxon>Euteleostomi</taxon>
        <taxon>Lepidosauria</taxon>
        <taxon>Squamata</taxon>
        <taxon>Bifurcata</taxon>
        <taxon>Unidentata</taxon>
        <taxon>Episquamata</taxon>
        <taxon>Toxicofera</taxon>
        <taxon>Serpentes</taxon>
        <taxon>Colubroidea</taxon>
        <taxon>Elapidae</taxon>
        <taxon>Hydrophiinae</taxon>
        <taxon>Notechis</taxon>
    </lineage>
</organism>
<keyword evidence="3" id="KW-1133">Transmembrane helix</keyword>
<reference evidence="6" key="1">
    <citation type="submission" date="2025-08" db="UniProtKB">
        <authorList>
            <consortium name="RefSeq"/>
        </authorList>
    </citation>
    <scope>IDENTIFICATION</scope>
</reference>
<dbReference type="PANTHER" id="PTHR10185">
    <property type="entry name" value="PHOSPHOLIPASE D - RELATED"/>
    <property type="match status" value="1"/>
</dbReference>
<dbReference type="PROSITE" id="PS50035">
    <property type="entry name" value="PLD"/>
    <property type="match status" value="2"/>
</dbReference>
<accession>A0A6J1VPS6</accession>
<sequence length="678" mass="77434">MSLCVYFYTGSVDAPPIEEHFLNFLAQFSSDENNEPQQPRSRADDILQPRESIKAYKKQVDHTKEAPDPPGIIPSESGAQLDIGERAEKEKVTPPFVRLRRLALKEDPSPRPERGKELDTPNIQWEVVKDRRSWLQVLDISKPQSGKVGHLEDTTIPGLRRLGETRRESRQETWTDITPRIKVPPMKKMENTKLPRKASPPKEVHHKWFKHTFSWWSLCFLLFFLLLILSCWLVWKQKVPASLVLGNGSLIWKKFTTLWNGAEECSAQCSLVLLESIPDSLQYPPSSPQNPTIYEGWMDLLSEANRVVEIAAFYFTLRDSDLQMEDSSAKQGLEVFNMLRSLPSRGVKLEVAVNSPQSSEDDTDELTRDGADVRYVKMKELTGGIVHTKLWVVDRKHLYIGSANMDWRSLTQVKELGIALYNCSCLAKDLHRIFAMYRMLGEEGASLPTTWPRDLAAESSLEEPRKVQLNGLEAQVYISSSPPALCSTGRTPDLTAILSTIEDAQEFIYISVMDYEPQCLFCKSKRLWPVIDDALRSAACDKGVTVHLLISCWPHSRETMFVFLESLTVLRRKPLHCPIEVKLFVVPTIGREIPYAHVNHNKYMVTDRVAYVGTSNWSEDYFLHTTGVALVVNQSNVAPEAQSYTLRQQLVDVFLRDWESPYTLPLENHSQCRKQSRE</sequence>